<keyword evidence="8 10" id="KW-1133">Transmembrane helix</keyword>
<comment type="similarity">
    <text evidence="3 10">Belongs to the FliL family.</text>
</comment>
<gene>
    <name evidence="11" type="ORF">SAMN05444389_10736</name>
</gene>
<keyword evidence="6 10" id="KW-0812">Transmembrane</keyword>
<dbReference type="STRING" id="53463.SAMN05444389_10736"/>
<evidence type="ECO:0000313" key="11">
    <source>
        <dbReference type="EMBL" id="SHM32472.1"/>
    </source>
</evidence>
<sequence length="157" mass="16884">MTDISEPIEDSPPRPLGRRLLPILLPVLALAAGFGVTYTGLLSPLSLLAPAAPAPQAAPVAVFLDVPRIILTIPGERTQTLALAVVVEIDPAAADTARLLMPRIADSFNGFLSQVDPVAFSRRGILEIIREELATRTRFILGEAAVRDLLITEFRIQ</sequence>
<keyword evidence="11" id="KW-0969">Cilium</keyword>
<keyword evidence="11" id="KW-0966">Cell projection</keyword>
<dbReference type="EMBL" id="FRCK01000007">
    <property type="protein sequence ID" value="SHM32472.1"/>
    <property type="molecule type" value="Genomic_DNA"/>
</dbReference>
<dbReference type="InterPro" id="IPR005503">
    <property type="entry name" value="FliL"/>
</dbReference>
<evidence type="ECO:0000313" key="12">
    <source>
        <dbReference type="Proteomes" id="UP000184444"/>
    </source>
</evidence>
<keyword evidence="4" id="KW-1003">Cell membrane</keyword>
<keyword evidence="12" id="KW-1185">Reference proteome</keyword>
<dbReference type="GO" id="GO:0009425">
    <property type="term" value="C:bacterial-type flagellum basal body"/>
    <property type="evidence" value="ECO:0007669"/>
    <property type="project" value="InterPro"/>
</dbReference>
<keyword evidence="10" id="KW-0997">Cell inner membrane</keyword>
<evidence type="ECO:0000256" key="9">
    <source>
        <dbReference type="ARBA" id="ARBA00023136"/>
    </source>
</evidence>
<proteinExistence type="inferred from homology"/>
<evidence type="ECO:0000256" key="10">
    <source>
        <dbReference type="RuleBase" id="RU364125"/>
    </source>
</evidence>
<dbReference type="AlphaFoldDB" id="A0A1M7HVC0"/>
<dbReference type="GO" id="GO:0071973">
    <property type="term" value="P:bacterial-type flagellum-dependent cell motility"/>
    <property type="evidence" value="ECO:0007669"/>
    <property type="project" value="InterPro"/>
</dbReference>
<accession>A0A1M7HVC0</accession>
<keyword evidence="11" id="KW-0282">Flagellum</keyword>
<evidence type="ECO:0000256" key="8">
    <source>
        <dbReference type="ARBA" id="ARBA00022989"/>
    </source>
</evidence>
<evidence type="ECO:0000256" key="6">
    <source>
        <dbReference type="ARBA" id="ARBA00022692"/>
    </source>
</evidence>
<keyword evidence="7 10" id="KW-0283">Flagellar rotation</keyword>
<evidence type="ECO:0000256" key="3">
    <source>
        <dbReference type="ARBA" id="ARBA00008281"/>
    </source>
</evidence>
<comment type="function">
    <text evidence="1 10">Controls the rotational direction of flagella during chemotaxis.</text>
</comment>
<protein>
    <recommendedName>
        <fullName evidence="10">Flagellar protein FliL</fullName>
    </recommendedName>
</protein>
<dbReference type="Pfam" id="PF03748">
    <property type="entry name" value="FliL"/>
    <property type="match status" value="1"/>
</dbReference>
<organism evidence="11 12">
    <name type="scientific">Paracoccus solventivorans</name>
    <dbReference type="NCBI Taxonomy" id="53463"/>
    <lineage>
        <taxon>Bacteria</taxon>
        <taxon>Pseudomonadati</taxon>
        <taxon>Pseudomonadota</taxon>
        <taxon>Alphaproteobacteria</taxon>
        <taxon>Rhodobacterales</taxon>
        <taxon>Paracoccaceae</taxon>
        <taxon>Paracoccus</taxon>
    </lineage>
</organism>
<keyword evidence="9 10" id="KW-0472">Membrane</keyword>
<dbReference type="RefSeq" id="WP_073066960.1">
    <property type="nucleotide sequence ID" value="NZ_FRCK01000007.1"/>
</dbReference>
<evidence type="ECO:0000256" key="2">
    <source>
        <dbReference type="ARBA" id="ARBA00004162"/>
    </source>
</evidence>
<name>A0A1M7HVC0_9RHOB</name>
<reference evidence="12" key="1">
    <citation type="submission" date="2016-11" db="EMBL/GenBank/DDBJ databases">
        <authorList>
            <person name="Varghese N."/>
            <person name="Submissions S."/>
        </authorList>
    </citation>
    <scope>NUCLEOTIDE SEQUENCE [LARGE SCALE GENOMIC DNA]</scope>
    <source>
        <strain evidence="12">DSM 6637</strain>
    </source>
</reference>
<comment type="subcellular location">
    <subcellularLocation>
        <location evidence="10">Cell inner membrane</location>
    </subcellularLocation>
    <subcellularLocation>
        <location evidence="2">Cell membrane</location>
        <topology evidence="2">Single-pass membrane protein</topology>
    </subcellularLocation>
</comment>
<keyword evidence="5 10" id="KW-0145">Chemotaxis</keyword>
<evidence type="ECO:0000256" key="1">
    <source>
        <dbReference type="ARBA" id="ARBA00002254"/>
    </source>
</evidence>
<evidence type="ECO:0000256" key="4">
    <source>
        <dbReference type="ARBA" id="ARBA00022475"/>
    </source>
</evidence>
<evidence type="ECO:0000256" key="5">
    <source>
        <dbReference type="ARBA" id="ARBA00022500"/>
    </source>
</evidence>
<dbReference type="GO" id="GO:0006935">
    <property type="term" value="P:chemotaxis"/>
    <property type="evidence" value="ECO:0007669"/>
    <property type="project" value="UniProtKB-KW"/>
</dbReference>
<dbReference type="Proteomes" id="UP000184444">
    <property type="component" value="Unassembled WGS sequence"/>
</dbReference>
<dbReference type="GO" id="GO:0005886">
    <property type="term" value="C:plasma membrane"/>
    <property type="evidence" value="ECO:0007669"/>
    <property type="project" value="UniProtKB-SubCell"/>
</dbReference>
<feature type="transmembrane region" description="Helical" evidence="10">
    <location>
        <begin position="20"/>
        <end position="41"/>
    </location>
</feature>
<evidence type="ECO:0000256" key="7">
    <source>
        <dbReference type="ARBA" id="ARBA00022779"/>
    </source>
</evidence>
<dbReference type="OrthoDB" id="7619358at2"/>